<accession>A0A162FTR0</accession>
<dbReference type="AlphaFoldDB" id="A0A162FTR0"/>
<organism evidence="1 2">
    <name type="scientific">Bdellovibrio bacteriovorus</name>
    <dbReference type="NCBI Taxonomy" id="959"/>
    <lineage>
        <taxon>Bacteria</taxon>
        <taxon>Pseudomonadati</taxon>
        <taxon>Bdellovibrionota</taxon>
        <taxon>Bdellovibrionia</taxon>
        <taxon>Bdellovibrionales</taxon>
        <taxon>Pseudobdellovibrionaceae</taxon>
        <taxon>Bdellovibrio</taxon>
    </lineage>
</organism>
<evidence type="ECO:0000313" key="1">
    <source>
        <dbReference type="EMBL" id="KYG61382.1"/>
    </source>
</evidence>
<dbReference type="EMBL" id="LUKD01000010">
    <property type="protein sequence ID" value="KYG61382.1"/>
    <property type="molecule type" value="Genomic_DNA"/>
</dbReference>
<name>A0A162FTR0_BDEBC</name>
<gene>
    <name evidence="1" type="ORF">AZI87_17855</name>
</gene>
<sequence>MLGIDNPQKDLTRKHKKMINRSLILSQFEQSFVIVFHQEIQRHRDLFSLCRFEIKGFERGNL</sequence>
<reference evidence="1 2" key="1">
    <citation type="submission" date="2016-03" db="EMBL/GenBank/DDBJ databases">
        <authorList>
            <person name="Ploux O."/>
        </authorList>
    </citation>
    <scope>NUCLEOTIDE SEQUENCE [LARGE SCALE GENOMIC DNA]</scope>
    <source>
        <strain evidence="1 2">EC13</strain>
    </source>
</reference>
<comment type="caution">
    <text evidence="1">The sequence shown here is derived from an EMBL/GenBank/DDBJ whole genome shotgun (WGS) entry which is preliminary data.</text>
</comment>
<evidence type="ECO:0000313" key="2">
    <source>
        <dbReference type="Proteomes" id="UP000075799"/>
    </source>
</evidence>
<dbReference type="Proteomes" id="UP000075799">
    <property type="component" value="Unassembled WGS sequence"/>
</dbReference>
<protein>
    <submittedName>
        <fullName evidence="1">Uncharacterized protein</fullName>
    </submittedName>
</protein>
<proteinExistence type="predicted"/>